<keyword evidence="5" id="KW-1185">Reference proteome</keyword>
<feature type="chain" id="PRO_5046230765" evidence="2">
    <location>
        <begin position="28"/>
        <end position="817"/>
    </location>
</feature>
<feature type="signal peptide" evidence="2">
    <location>
        <begin position="1"/>
        <end position="27"/>
    </location>
</feature>
<dbReference type="PANTHER" id="PTHR45138:SF9">
    <property type="entry name" value="DIGUANYLATE CYCLASE DGCM-RELATED"/>
    <property type="match status" value="1"/>
</dbReference>
<accession>A0ABS9R8I8</accession>
<dbReference type="PROSITE" id="PS50887">
    <property type="entry name" value="GGDEF"/>
    <property type="match status" value="1"/>
</dbReference>
<keyword evidence="1" id="KW-1133">Transmembrane helix</keyword>
<dbReference type="RefSeq" id="WP_117453544.1">
    <property type="nucleotide sequence ID" value="NZ_JAKVPQ010000010.1"/>
</dbReference>
<dbReference type="InterPro" id="IPR043128">
    <property type="entry name" value="Rev_trsase/Diguanyl_cyclase"/>
</dbReference>
<sequence>MKQKLKSAITLCLVAIIMISMCPFVHAQQQKVIRVGWPIQKGLTEKTEGGYSGYTYDYLKELAQYTGWTYEFVTVDGDIDEQLSKLLQMLEKGEIDLMGAMSNNEQSEKLYDFPSENYGNAYSVLAVNKKEAEIDEFNISDHKSIKVALLKKATNRNDLFFQYADLNGINYEIVWCDDDVDQAEKVNAQKADALLTVNLSIPDDMRSIIKFSPVPFYFATTKGNTEVVSELNQAITYISEVYPTLQSDLYNRYFNKQDGDIYLNSKEQAYIEEHPKLKVLVHDGFGPIEYLDKNNKIHGVAYDILNDITENIGGSLEYVYAKSYEDYLDKINKHEVDLVLSVDYEYDYALKDTLLLSTPYLETEKVMVVNEDVNVQDLDNKIQAIYKGEKNNNDPKQAVYFDSIEETLNAVESGTCDFAYSNSYAASYYQYRNHYEHTIIYPKTINDTVRYSIGIANKNDKILSTIINKGIRSIEPNRLEKYLYQNAQQNHEFMLSQFFKENPLFVAMFVISFCAFIFIVLFLYYKNKIRLGKQLELENTRYRYLSDMMREVTFTYNYIQDEITLSKEGQILFETDETIQPFSKYHYKVKVNNGKDSIYQLLMRKEDIDEEMKLYFPHQDPQWYHIITKVIYDQNKPVSIIGRFQNIHDQKLEKDKLLETSRIDGLTKVLNSNTFKKDISDLLEASDEQYAFAIIDIDDFKNVNDTYGHYEGDQVLITVANAMKEIFQENAFIGRLGGDEFSVFLKYETRERLEELIKMLFQELAYLNKSAKTPIPTLSIGVSIRHKEDNLRTLYQRADSLLYEVKNDGKNNYRIEA</sequence>
<dbReference type="InterPro" id="IPR029787">
    <property type="entry name" value="Nucleotide_cyclase"/>
</dbReference>
<dbReference type="CDD" id="cd01949">
    <property type="entry name" value="GGDEF"/>
    <property type="match status" value="1"/>
</dbReference>
<dbReference type="InterPro" id="IPR000160">
    <property type="entry name" value="GGDEF_dom"/>
</dbReference>
<protein>
    <submittedName>
        <fullName evidence="4">Transporter substrate-binding domain-containing protein</fullName>
    </submittedName>
</protein>
<keyword evidence="1" id="KW-0472">Membrane</keyword>
<comment type="caution">
    <text evidence="4">The sequence shown here is derived from an EMBL/GenBank/DDBJ whole genome shotgun (WGS) entry which is preliminary data.</text>
</comment>
<dbReference type="Gene3D" id="3.30.70.270">
    <property type="match status" value="1"/>
</dbReference>
<dbReference type="SMART" id="SM00267">
    <property type="entry name" value="GGDEF"/>
    <property type="match status" value="1"/>
</dbReference>
<dbReference type="Pfam" id="PF00497">
    <property type="entry name" value="SBP_bac_3"/>
    <property type="match status" value="2"/>
</dbReference>
<proteinExistence type="predicted"/>
<evidence type="ECO:0000256" key="2">
    <source>
        <dbReference type="SAM" id="SignalP"/>
    </source>
</evidence>
<feature type="transmembrane region" description="Helical" evidence="1">
    <location>
        <begin position="504"/>
        <end position="525"/>
    </location>
</feature>
<dbReference type="InterPro" id="IPR050469">
    <property type="entry name" value="Diguanylate_Cyclase"/>
</dbReference>
<dbReference type="PANTHER" id="PTHR45138">
    <property type="entry name" value="REGULATORY COMPONENTS OF SENSORY TRANSDUCTION SYSTEM"/>
    <property type="match status" value="1"/>
</dbReference>
<dbReference type="EMBL" id="JAKVPQ010000010">
    <property type="protein sequence ID" value="MCH4285983.1"/>
    <property type="molecule type" value="Genomic_DNA"/>
</dbReference>
<keyword evidence="2" id="KW-0732">Signal</keyword>
<dbReference type="Gene3D" id="3.40.190.10">
    <property type="entry name" value="Periplasmic binding protein-like II"/>
    <property type="match status" value="4"/>
</dbReference>
<reference evidence="4 5" key="1">
    <citation type="submission" date="2022-02" db="EMBL/GenBank/DDBJ databases">
        <title>Genome of Erysipelotrichaceae sp. nov. NSJ-176 isolated from human feces.</title>
        <authorList>
            <person name="Abdugheni R."/>
        </authorList>
    </citation>
    <scope>NUCLEOTIDE SEQUENCE [LARGE SCALE GENOMIC DNA]</scope>
    <source>
        <strain evidence="4 5">NSJ-176</strain>
    </source>
</reference>
<evidence type="ECO:0000256" key="1">
    <source>
        <dbReference type="SAM" id="Phobius"/>
    </source>
</evidence>
<dbReference type="InterPro" id="IPR001638">
    <property type="entry name" value="Solute-binding_3/MltF_N"/>
</dbReference>
<dbReference type="Pfam" id="PF00990">
    <property type="entry name" value="GGDEF"/>
    <property type="match status" value="1"/>
</dbReference>
<dbReference type="SUPFAM" id="SSF53850">
    <property type="entry name" value="Periplasmic binding protein-like II"/>
    <property type="match status" value="2"/>
</dbReference>
<evidence type="ECO:0000313" key="4">
    <source>
        <dbReference type="EMBL" id="MCH4285983.1"/>
    </source>
</evidence>
<dbReference type="NCBIfam" id="TIGR00254">
    <property type="entry name" value="GGDEF"/>
    <property type="match status" value="1"/>
</dbReference>
<dbReference type="Proteomes" id="UP001202402">
    <property type="component" value="Unassembled WGS sequence"/>
</dbReference>
<dbReference type="SUPFAM" id="SSF55073">
    <property type="entry name" value="Nucleotide cyclase"/>
    <property type="match status" value="1"/>
</dbReference>
<feature type="domain" description="GGDEF" evidence="3">
    <location>
        <begin position="688"/>
        <end position="817"/>
    </location>
</feature>
<evidence type="ECO:0000313" key="5">
    <source>
        <dbReference type="Proteomes" id="UP001202402"/>
    </source>
</evidence>
<evidence type="ECO:0000259" key="3">
    <source>
        <dbReference type="PROSITE" id="PS50887"/>
    </source>
</evidence>
<dbReference type="SMART" id="SM00062">
    <property type="entry name" value="PBPb"/>
    <property type="match status" value="2"/>
</dbReference>
<name>A0ABS9R8I8_9FIRM</name>
<keyword evidence="1" id="KW-0812">Transmembrane</keyword>
<organism evidence="4 5">
    <name type="scientific">Amedibacillus hominis</name>
    <dbReference type="NCBI Taxonomy" id="2897776"/>
    <lineage>
        <taxon>Bacteria</taxon>
        <taxon>Bacillati</taxon>
        <taxon>Bacillota</taxon>
        <taxon>Erysipelotrichia</taxon>
        <taxon>Erysipelotrichales</taxon>
        <taxon>Erysipelotrichaceae</taxon>
        <taxon>Amedibacillus</taxon>
    </lineage>
</organism>
<gene>
    <name evidence="4" type="ORF">LQE99_12715</name>
</gene>